<dbReference type="AlphaFoldDB" id="A0A511SYR0"/>
<evidence type="ECO:0000256" key="5">
    <source>
        <dbReference type="ARBA" id="ARBA00022723"/>
    </source>
</evidence>
<keyword evidence="6" id="KW-0378">Hydrolase</keyword>
<keyword evidence="5" id="KW-0479">Metal-binding</keyword>
<dbReference type="Pfam" id="PF12710">
    <property type="entry name" value="HAD"/>
    <property type="match status" value="1"/>
</dbReference>
<evidence type="ECO:0000313" key="11">
    <source>
        <dbReference type="EMBL" id="GEN06592.1"/>
    </source>
</evidence>
<dbReference type="PANTHER" id="PTHR43344">
    <property type="entry name" value="PHOSPHOSERINE PHOSPHATASE"/>
    <property type="match status" value="1"/>
</dbReference>
<evidence type="ECO:0000256" key="1">
    <source>
        <dbReference type="ARBA" id="ARBA00001946"/>
    </source>
</evidence>
<dbReference type="SUPFAM" id="SSF56784">
    <property type="entry name" value="HAD-like"/>
    <property type="match status" value="1"/>
</dbReference>
<comment type="catalytic activity">
    <reaction evidence="10">
        <text>O-phospho-D-serine + H2O = D-serine + phosphate</text>
        <dbReference type="Rhea" id="RHEA:24873"/>
        <dbReference type="ChEBI" id="CHEBI:15377"/>
        <dbReference type="ChEBI" id="CHEBI:35247"/>
        <dbReference type="ChEBI" id="CHEBI:43474"/>
        <dbReference type="ChEBI" id="CHEBI:58680"/>
        <dbReference type="EC" id="3.1.3.3"/>
    </reaction>
</comment>
<evidence type="ECO:0000256" key="3">
    <source>
        <dbReference type="ARBA" id="ARBA00012640"/>
    </source>
</evidence>
<dbReference type="GO" id="GO:0005737">
    <property type="term" value="C:cytoplasm"/>
    <property type="evidence" value="ECO:0007669"/>
    <property type="project" value="TreeGrafter"/>
</dbReference>
<evidence type="ECO:0000256" key="6">
    <source>
        <dbReference type="ARBA" id="ARBA00022801"/>
    </source>
</evidence>
<keyword evidence="8" id="KW-0718">Serine biosynthesis</keyword>
<dbReference type="Proteomes" id="UP000183760">
    <property type="component" value="Unassembled WGS sequence"/>
</dbReference>
<reference evidence="12 13" key="1">
    <citation type="submission" date="2016-10" db="EMBL/GenBank/DDBJ databases">
        <authorList>
            <person name="Varghese N."/>
            <person name="Submissions S."/>
        </authorList>
    </citation>
    <scope>NUCLEOTIDE SEQUENCE [LARGE SCALE GENOMIC DNA]</scope>
    <source>
        <strain evidence="12 13">DSM 16525</strain>
    </source>
</reference>
<gene>
    <name evidence="11" type="ORF">MFU01_16290</name>
    <name evidence="12" type="ORF">SAMN05443572_102297</name>
</gene>
<proteinExistence type="predicted"/>
<name>A0A511SYR0_MYXFU</name>
<dbReference type="Gene3D" id="1.20.1440.100">
    <property type="entry name" value="SG protein - dephosphorylation function"/>
    <property type="match status" value="1"/>
</dbReference>
<dbReference type="STRING" id="1334629.MFUL124B02_32765"/>
<sequence length="242" mass="26058">MRRLAVLDLDGTLTPDTLGGLLVRELMARGVCDAAAGREFLATVDGHDPRRQGFHSRIEEVYRSLGRVAAGVSVSSVERTAEEVWAHARGRLFGFVRPLVRMLEAEGFLVALVSGGPLMMVHLVAEDLGIDVYRGAQLAIQRNRYTGEVLQWPSRMGGKPAILRELAELHQACLGQSLAMGNSSSDAELFALVGLPLVFEPSQSLAELAASRGWSRVDRHDVLRVLPALLAGEQGGEGVPSA</sequence>
<accession>A0A511SYR0</accession>
<comment type="cofactor">
    <cofactor evidence="1">
        <name>Mg(2+)</name>
        <dbReference type="ChEBI" id="CHEBI:18420"/>
    </cofactor>
</comment>
<comment type="pathway">
    <text evidence="2">Amino-acid biosynthesis; L-serine biosynthesis; L-serine from 3-phospho-D-glycerate: step 3/3.</text>
</comment>
<dbReference type="Gene3D" id="3.40.50.1000">
    <property type="entry name" value="HAD superfamily/HAD-like"/>
    <property type="match status" value="1"/>
</dbReference>
<evidence type="ECO:0000256" key="10">
    <source>
        <dbReference type="ARBA" id="ARBA00048523"/>
    </source>
</evidence>
<comment type="caution">
    <text evidence="11">The sequence shown here is derived from an EMBL/GenBank/DDBJ whole genome shotgun (WGS) entry which is preliminary data.</text>
</comment>
<evidence type="ECO:0000256" key="2">
    <source>
        <dbReference type="ARBA" id="ARBA00005135"/>
    </source>
</evidence>
<dbReference type="RefSeq" id="WP_083559706.1">
    <property type="nucleotide sequence ID" value="NZ_BJXR01000016.1"/>
</dbReference>
<evidence type="ECO:0000256" key="9">
    <source>
        <dbReference type="ARBA" id="ARBA00048138"/>
    </source>
</evidence>
<protein>
    <recommendedName>
        <fullName evidence="3">phosphoserine phosphatase</fullName>
        <ecNumber evidence="3">3.1.3.3</ecNumber>
    </recommendedName>
</protein>
<keyword evidence="7" id="KW-0460">Magnesium</keyword>
<evidence type="ECO:0000256" key="4">
    <source>
        <dbReference type="ARBA" id="ARBA00022605"/>
    </source>
</evidence>
<dbReference type="InterPro" id="IPR036412">
    <property type="entry name" value="HAD-like_sf"/>
</dbReference>
<dbReference type="InterPro" id="IPR050582">
    <property type="entry name" value="HAD-like_SerB"/>
</dbReference>
<evidence type="ECO:0000313" key="14">
    <source>
        <dbReference type="Proteomes" id="UP000321514"/>
    </source>
</evidence>
<dbReference type="EMBL" id="FOIB01000002">
    <property type="protein sequence ID" value="SET44397.1"/>
    <property type="molecule type" value="Genomic_DNA"/>
</dbReference>
<keyword evidence="13" id="KW-1185">Reference proteome</keyword>
<dbReference type="InterPro" id="IPR023214">
    <property type="entry name" value="HAD_sf"/>
</dbReference>
<evidence type="ECO:0000256" key="7">
    <source>
        <dbReference type="ARBA" id="ARBA00022842"/>
    </source>
</evidence>
<evidence type="ECO:0000313" key="12">
    <source>
        <dbReference type="EMBL" id="SET44397.1"/>
    </source>
</evidence>
<evidence type="ECO:0000313" key="13">
    <source>
        <dbReference type="Proteomes" id="UP000183760"/>
    </source>
</evidence>
<dbReference type="GO" id="GO:0006564">
    <property type="term" value="P:L-serine biosynthetic process"/>
    <property type="evidence" value="ECO:0007669"/>
    <property type="project" value="UniProtKB-KW"/>
</dbReference>
<organism evidence="11 14">
    <name type="scientific">Myxococcus fulvus</name>
    <dbReference type="NCBI Taxonomy" id="33"/>
    <lineage>
        <taxon>Bacteria</taxon>
        <taxon>Pseudomonadati</taxon>
        <taxon>Myxococcota</taxon>
        <taxon>Myxococcia</taxon>
        <taxon>Myxococcales</taxon>
        <taxon>Cystobacterineae</taxon>
        <taxon>Myxococcaceae</taxon>
        <taxon>Myxococcus</taxon>
    </lineage>
</organism>
<reference evidence="11 14" key="2">
    <citation type="submission" date="2019-07" db="EMBL/GenBank/DDBJ databases">
        <title>Whole genome shotgun sequence of Myxococcus fulvus NBRC 100333.</title>
        <authorList>
            <person name="Hosoyama A."/>
            <person name="Uohara A."/>
            <person name="Ohji S."/>
            <person name="Ichikawa N."/>
        </authorList>
    </citation>
    <scope>NUCLEOTIDE SEQUENCE [LARGE SCALE GENOMIC DNA]</scope>
    <source>
        <strain evidence="11 14">NBRC 100333</strain>
    </source>
</reference>
<dbReference type="GO" id="GO:0000287">
    <property type="term" value="F:magnesium ion binding"/>
    <property type="evidence" value="ECO:0007669"/>
    <property type="project" value="TreeGrafter"/>
</dbReference>
<keyword evidence="4" id="KW-0028">Amino-acid biosynthesis</keyword>
<dbReference type="OrthoDB" id="3612726at2"/>
<dbReference type="EMBL" id="BJXR01000016">
    <property type="protein sequence ID" value="GEN06592.1"/>
    <property type="molecule type" value="Genomic_DNA"/>
</dbReference>
<dbReference type="PANTHER" id="PTHR43344:SF2">
    <property type="entry name" value="PHOSPHOSERINE PHOSPHATASE"/>
    <property type="match status" value="1"/>
</dbReference>
<dbReference type="Proteomes" id="UP000321514">
    <property type="component" value="Unassembled WGS sequence"/>
</dbReference>
<dbReference type="GO" id="GO:0036424">
    <property type="term" value="F:L-phosphoserine phosphatase activity"/>
    <property type="evidence" value="ECO:0007669"/>
    <property type="project" value="TreeGrafter"/>
</dbReference>
<evidence type="ECO:0000256" key="8">
    <source>
        <dbReference type="ARBA" id="ARBA00023299"/>
    </source>
</evidence>
<comment type="catalytic activity">
    <reaction evidence="9">
        <text>O-phospho-L-serine + H2O = L-serine + phosphate</text>
        <dbReference type="Rhea" id="RHEA:21208"/>
        <dbReference type="ChEBI" id="CHEBI:15377"/>
        <dbReference type="ChEBI" id="CHEBI:33384"/>
        <dbReference type="ChEBI" id="CHEBI:43474"/>
        <dbReference type="ChEBI" id="CHEBI:57524"/>
        <dbReference type="EC" id="3.1.3.3"/>
    </reaction>
</comment>
<dbReference type="NCBIfam" id="TIGR01488">
    <property type="entry name" value="HAD-SF-IB"/>
    <property type="match status" value="1"/>
</dbReference>
<dbReference type="EC" id="3.1.3.3" evidence="3"/>